<feature type="transmembrane region" description="Helical" evidence="6">
    <location>
        <begin position="177"/>
        <end position="199"/>
    </location>
</feature>
<evidence type="ECO:0000256" key="4">
    <source>
        <dbReference type="ARBA" id="ARBA00029447"/>
    </source>
</evidence>
<dbReference type="PANTHER" id="PTHR32089:SF120">
    <property type="entry name" value="METHYL-ACCEPTING CHEMOTAXIS PROTEIN TLPQ"/>
    <property type="match status" value="1"/>
</dbReference>
<evidence type="ECO:0000256" key="6">
    <source>
        <dbReference type="SAM" id="Phobius"/>
    </source>
</evidence>
<keyword evidence="6" id="KW-0472">Membrane</keyword>
<name>A0A5A9W669_9GAMM</name>
<protein>
    <submittedName>
        <fullName evidence="10">Methyl-accepting chemotaxis protein</fullName>
    </submittedName>
</protein>
<feature type="domain" description="T-SNARE coiled-coil homology" evidence="8">
    <location>
        <begin position="446"/>
        <end position="508"/>
    </location>
</feature>
<dbReference type="CDD" id="cd11386">
    <property type="entry name" value="MCP_signal"/>
    <property type="match status" value="1"/>
</dbReference>
<dbReference type="GO" id="GO:0004888">
    <property type="term" value="F:transmembrane signaling receptor activity"/>
    <property type="evidence" value="ECO:0007669"/>
    <property type="project" value="InterPro"/>
</dbReference>
<organism evidence="10 11">
    <name type="scientific">Nitrincola tapanii</name>
    <dbReference type="NCBI Taxonomy" id="1708751"/>
    <lineage>
        <taxon>Bacteria</taxon>
        <taxon>Pseudomonadati</taxon>
        <taxon>Pseudomonadota</taxon>
        <taxon>Gammaproteobacteria</taxon>
        <taxon>Oceanospirillales</taxon>
        <taxon>Oceanospirillaceae</taxon>
        <taxon>Nitrincola</taxon>
    </lineage>
</organism>
<keyword evidence="6" id="KW-1133">Transmembrane helix</keyword>
<dbReference type="CDD" id="cd06225">
    <property type="entry name" value="HAMP"/>
    <property type="match status" value="1"/>
</dbReference>
<dbReference type="SMART" id="SM00283">
    <property type="entry name" value="MA"/>
    <property type="match status" value="1"/>
</dbReference>
<evidence type="ECO:0000259" key="9">
    <source>
        <dbReference type="PROSITE" id="PS50885"/>
    </source>
</evidence>
<dbReference type="PRINTS" id="PR00260">
    <property type="entry name" value="CHEMTRNSDUCR"/>
</dbReference>
<evidence type="ECO:0000259" key="8">
    <source>
        <dbReference type="PROSITE" id="PS50192"/>
    </source>
</evidence>
<dbReference type="RefSeq" id="WP_149389436.1">
    <property type="nucleotide sequence ID" value="NZ_SMRS01000001.1"/>
</dbReference>
<evidence type="ECO:0000256" key="3">
    <source>
        <dbReference type="ARBA" id="ARBA00023224"/>
    </source>
</evidence>
<dbReference type="GO" id="GO:0007165">
    <property type="term" value="P:signal transduction"/>
    <property type="evidence" value="ECO:0007669"/>
    <property type="project" value="UniProtKB-KW"/>
</dbReference>
<dbReference type="AlphaFoldDB" id="A0A5A9W669"/>
<sequence length="531" mass="57985">MSIKTKVNLSLLVVFLVVLISSLTVIYRSESALVSNVARTTTIDTADSYFDSINILMLSGAMGNRGALQQKILSNESIIEARILRSEQLNAIYGQGSADSVMRDELDRRAMAGERVIEEIRDREGHRLTVILPMQAIPDYKGTNCLLCHQHPEGSVIGAVRVTYSLDKMNEAIRANMWNVALVELVLFILGILIIGWILNRIVIRPLNDFSDTIHDVERNKDFNLRLNVTSKDEIGQMSTAVNSLLSNMHDSLQKVSQTVLRLSASSSQISSIADQTSSAVSQQQMQTSAVASAIEQMEASTHSVAQSAEQTVSASDLALRESDQGRRVTQDAILAIEELRGNIDQATQVISALDQQSQNVGTVLEVIQKIAEQTNLLALNAAIEAARAGEQGRGFAVVADEVRTLASRTQSSTEEINSIISRLQQDARNAVQVMQRSLHSAQEGVSQVQNTSSVLSNIATEISRINSMNHQVASAVREQSSMASSVEQSILAINDRAKDTSGHAQHLSQVSHELTELAGQLENMLSRFKL</sequence>
<keyword evidence="2" id="KW-0997">Cell inner membrane</keyword>
<dbReference type="Proteomes" id="UP000325302">
    <property type="component" value="Unassembled WGS sequence"/>
</dbReference>
<comment type="similarity">
    <text evidence="4">Belongs to the methyl-accepting chemotaxis (MCP) protein family.</text>
</comment>
<evidence type="ECO:0000256" key="5">
    <source>
        <dbReference type="PROSITE-ProRule" id="PRU00284"/>
    </source>
</evidence>
<dbReference type="Gene3D" id="3.30.450.290">
    <property type="match status" value="1"/>
</dbReference>
<dbReference type="Pfam" id="PF00672">
    <property type="entry name" value="HAMP"/>
    <property type="match status" value="1"/>
</dbReference>
<dbReference type="OrthoDB" id="2489132at2"/>
<accession>A0A5A9W669</accession>
<dbReference type="EMBL" id="SMRS01000001">
    <property type="protein sequence ID" value="KAA0876182.1"/>
    <property type="molecule type" value="Genomic_DNA"/>
</dbReference>
<keyword evidence="2" id="KW-1003">Cell membrane</keyword>
<dbReference type="GO" id="GO:0005886">
    <property type="term" value="C:plasma membrane"/>
    <property type="evidence" value="ECO:0007669"/>
    <property type="project" value="UniProtKB-SubCell"/>
</dbReference>
<dbReference type="Gene3D" id="1.10.287.950">
    <property type="entry name" value="Methyl-accepting chemotaxis protein"/>
    <property type="match status" value="1"/>
</dbReference>
<dbReference type="InterPro" id="IPR003660">
    <property type="entry name" value="HAMP_dom"/>
</dbReference>
<feature type="domain" description="Methyl-accepting transducer" evidence="7">
    <location>
        <begin position="259"/>
        <end position="495"/>
    </location>
</feature>
<dbReference type="InterPro" id="IPR004090">
    <property type="entry name" value="Chemotax_Me-accpt_rcpt"/>
</dbReference>
<evidence type="ECO:0000256" key="1">
    <source>
        <dbReference type="ARBA" id="ARBA00004429"/>
    </source>
</evidence>
<dbReference type="Pfam" id="PF00015">
    <property type="entry name" value="MCPsignal"/>
    <property type="match status" value="1"/>
</dbReference>
<comment type="caution">
    <text evidence="10">The sequence shown here is derived from an EMBL/GenBank/DDBJ whole genome shotgun (WGS) entry which is preliminary data.</text>
</comment>
<dbReference type="SUPFAM" id="SSF58104">
    <property type="entry name" value="Methyl-accepting chemotaxis protein (MCP) signaling domain"/>
    <property type="match status" value="1"/>
</dbReference>
<dbReference type="InterPro" id="IPR004089">
    <property type="entry name" value="MCPsignal_dom"/>
</dbReference>
<dbReference type="FunFam" id="1.10.287.950:FF:000001">
    <property type="entry name" value="Methyl-accepting chemotaxis sensory transducer"/>
    <property type="match status" value="1"/>
</dbReference>
<keyword evidence="3 5" id="KW-0807">Transducer</keyword>
<dbReference type="PROSITE" id="PS50192">
    <property type="entry name" value="T_SNARE"/>
    <property type="match status" value="1"/>
</dbReference>
<comment type="subcellular location">
    <subcellularLocation>
        <location evidence="1">Cell inner membrane</location>
        <topology evidence="1">Multi-pass membrane protein</topology>
    </subcellularLocation>
</comment>
<dbReference type="GO" id="GO:0006935">
    <property type="term" value="P:chemotaxis"/>
    <property type="evidence" value="ECO:0007669"/>
    <property type="project" value="InterPro"/>
</dbReference>
<dbReference type="PROSITE" id="PS50885">
    <property type="entry name" value="HAMP"/>
    <property type="match status" value="1"/>
</dbReference>
<evidence type="ECO:0000313" key="10">
    <source>
        <dbReference type="EMBL" id="KAA0876182.1"/>
    </source>
</evidence>
<dbReference type="InterPro" id="IPR000727">
    <property type="entry name" value="T_SNARE_dom"/>
</dbReference>
<proteinExistence type="inferred from homology"/>
<gene>
    <name evidence="10" type="ORF">E1H14_00095</name>
</gene>
<evidence type="ECO:0000259" key="7">
    <source>
        <dbReference type="PROSITE" id="PS50111"/>
    </source>
</evidence>
<evidence type="ECO:0000313" key="11">
    <source>
        <dbReference type="Proteomes" id="UP000325302"/>
    </source>
</evidence>
<evidence type="ECO:0000256" key="2">
    <source>
        <dbReference type="ARBA" id="ARBA00022519"/>
    </source>
</evidence>
<feature type="domain" description="HAMP" evidence="9">
    <location>
        <begin position="201"/>
        <end position="254"/>
    </location>
</feature>
<dbReference type="SMART" id="SM00304">
    <property type="entry name" value="HAMP"/>
    <property type="match status" value="1"/>
</dbReference>
<reference evidence="10 11" key="1">
    <citation type="submission" date="2019-03" db="EMBL/GenBank/DDBJ databases">
        <title>Nitrincola sp. nov. isolated from an Indian soda lake.</title>
        <authorList>
            <person name="Joshi A."/>
            <person name="Thite S.V."/>
            <person name="Joseph N."/>
            <person name="Dhotre D."/>
            <person name="Moorthy M."/>
            <person name="Shouche Y.S."/>
        </authorList>
    </citation>
    <scope>NUCLEOTIDE SEQUENCE [LARGE SCALE GENOMIC DNA]</scope>
    <source>
        <strain evidence="10 11">MEB193</strain>
    </source>
</reference>
<keyword evidence="6" id="KW-0812">Transmembrane</keyword>
<dbReference type="PANTHER" id="PTHR32089">
    <property type="entry name" value="METHYL-ACCEPTING CHEMOTAXIS PROTEIN MCPB"/>
    <property type="match status" value="1"/>
</dbReference>
<keyword evidence="11" id="KW-1185">Reference proteome</keyword>
<dbReference type="PROSITE" id="PS50111">
    <property type="entry name" value="CHEMOTAXIS_TRANSDUC_2"/>
    <property type="match status" value="1"/>
</dbReference>